<gene>
    <name evidence="7" type="ORF">GEV02_08335</name>
</gene>
<dbReference type="SMART" id="SM00671">
    <property type="entry name" value="SEL1"/>
    <property type="match status" value="11"/>
</dbReference>
<feature type="signal peptide" evidence="5">
    <location>
        <begin position="1"/>
        <end position="25"/>
    </location>
</feature>
<organism evidence="7 8">
    <name type="scientific">Rugamonas aquatica</name>
    <dbReference type="NCBI Taxonomy" id="2743357"/>
    <lineage>
        <taxon>Bacteria</taxon>
        <taxon>Pseudomonadati</taxon>
        <taxon>Pseudomonadota</taxon>
        <taxon>Betaproteobacteria</taxon>
        <taxon>Burkholderiales</taxon>
        <taxon>Oxalobacteraceae</taxon>
        <taxon>Telluria group</taxon>
        <taxon>Rugamonas</taxon>
    </lineage>
</organism>
<dbReference type="InterPro" id="IPR050767">
    <property type="entry name" value="Sel1_AlgK"/>
</dbReference>
<keyword evidence="5" id="KW-0732">Signal</keyword>
<feature type="chain" id="PRO_5025567175" evidence="5">
    <location>
        <begin position="26"/>
        <end position="544"/>
    </location>
</feature>
<evidence type="ECO:0000256" key="4">
    <source>
        <dbReference type="ARBA" id="ARBA00023136"/>
    </source>
</evidence>
<comment type="subcellular location">
    <subcellularLocation>
        <location evidence="1">Membrane</location>
        <topology evidence="1">Single-pass membrane protein</topology>
    </subcellularLocation>
</comment>
<evidence type="ECO:0000256" key="1">
    <source>
        <dbReference type="ARBA" id="ARBA00004167"/>
    </source>
</evidence>
<evidence type="ECO:0000256" key="2">
    <source>
        <dbReference type="ARBA" id="ARBA00022692"/>
    </source>
</evidence>
<accession>A0A6A7MZH0</accession>
<dbReference type="GO" id="GO:0016020">
    <property type="term" value="C:membrane"/>
    <property type="evidence" value="ECO:0007669"/>
    <property type="project" value="UniProtKB-SubCell"/>
</dbReference>
<dbReference type="PANTHER" id="PTHR11102:SF160">
    <property type="entry name" value="ERAD-ASSOCIATED E3 UBIQUITIN-PROTEIN LIGASE COMPONENT HRD3"/>
    <property type="match status" value="1"/>
</dbReference>
<proteinExistence type="predicted"/>
<dbReference type="EMBL" id="WHUG01000003">
    <property type="protein sequence ID" value="MQA38152.1"/>
    <property type="molecule type" value="Genomic_DNA"/>
</dbReference>
<evidence type="ECO:0000313" key="8">
    <source>
        <dbReference type="Proteomes" id="UP000440498"/>
    </source>
</evidence>
<keyword evidence="3" id="KW-1133">Transmembrane helix</keyword>
<dbReference type="GO" id="GO:0055085">
    <property type="term" value="P:transmembrane transport"/>
    <property type="evidence" value="ECO:0007669"/>
    <property type="project" value="InterPro"/>
</dbReference>
<keyword evidence="4" id="KW-0472">Membrane</keyword>
<dbReference type="InterPro" id="IPR006597">
    <property type="entry name" value="Sel1-like"/>
</dbReference>
<comment type="caution">
    <text evidence="7">The sequence shown here is derived from an EMBL/GenBank/DDBJ whole genome shotgun (WGS) entry which is preliminary data.</text>
</comment>
<dbReference type="Gene3D" id="3.30.1150.10">
    <property type="match status" value="1"/>
</dbReference>
<feature type="domain" description="TonB C-terminal" evidence="6">
    <location>
        <begin position="29"/>
        <end position="125"/>
    </location>
</feature>
<protein>
    <submittedName>
        <fullName evidence="7">TonB family protein</fullName>
    </submittedName>
</protein>
<evidence type="ECO:0000259" key="6">
    <source>
        <dbReference type="PROSITE" id="PS52015"/>
    </source>
</evidence>
<dbReference type="InterPro" id="IPR037682">
    <property type="entry name" value="TonB_C"/>
</dbReference>
<dbReference type="AlphaFoldDB" id="A0A6A7MZH0"/>
<reference evidence="7 8" key="1">
    <citation type="submission" date="2019-10" db="EMBL/GenBank/DDBJ databases">
        <title>Two novel species isolated from a subtropical stream in China.</title>
        <authorList>
            <person name="Lu H."/>
        </authorList>
    </citation>
    <scope>NUCLEOTIDE SEQUENCE [LARGE SCALE GENOMIC DNA]</scope>
    <source>
        <strain evidence="7 8">FT29W</strain>
    </source>
</reference>
<sequence>MAQTFSTRRLLAATLGIAVSLGTCAADTPKLGTADFQGCAKPVWPKESLRKEQTGTVTLAFLIGTDGGVADAKVTRSSGFPLLDDAAVAGLRSCRFKPGMVDGKPVSAWQQMQYVWTLDGPSSLKPDLAAVNQYRDAALAGDADALYQLAKAYSNGEANQAVTLGQFRTMLDHSLPEAQYLLGLRLATGHSAPTNQVEAAIWYHKAAEAGHVQAQVETGYRYEHGKGVTQDYAQAMDWYLKAAEQGDHQAENNIGLLHAYGRGVPLDRAVAAEWYRKAAEGGHAWGQANLGMFYLYGRGVEKDLPLAQQWLERAAAQHNPAAERDLSSMYLRGEGVFHSDEEGARYLRQAAQDGDTSSQIRWGIVLTYGLLGEKADPVQGLAFQRTAAKTGNAVAQNNIGYAFEIGSGVAQDYAAARDWYTRAVAQGNGNAQAALGGMYEQGKGMAKDLSKAASLYQASAAQNNADGLYRLAMLTEAGRAVPKSASDAVDMYRRSAELNFLSAMRRLATAYEKGELGLKPDAAQAQQWREKAEQRAAAPRFVFR</sequence>
<keyword evidence="8" id="KW-1185">Reference proteome</keyword>
<evidence type="ECO:0000256" key="5">
    <source>
        <dbReference type="SAM" id="SignalP"/>
    </source>
</evidence>
<name>A0A6A7MZH0_9BURK</name>
<dbReference type="Pfam" id="PF03544">
    <property type="entry name" value="TonB_C"/>
    <property type="match status" value="1"/>
</dbReference>
<evidence type="ECO:0000313" key="7">
    <source>
        <dbReference type="EMBL" id="MQA38152.1"/>
    </source>
</evidence>
<dbReference type="RefSeq" id="WP_152837603.1">
    <property type="nucleotide sequence ID" value="NZ_WHUG01000003.1"/>
</dbReference>
<dbReference type="PANTHER" id="PTHR11102">
    <property type="entry name" value="SEL-1-LIKE PROTEIN"/>
    <property type="match status" value="1"/>
</dbReference>
<dbReference type="Gene3D" id="1.25.40.10">
    <property type="entry name" value="Tetratricopeptide repeat domain"/>
    <property type="match status" value="1"/>
</dbReference>
<dbReference type="InterPro" id="IPR006260">
    <property type="entry name" value="TonB/TolA_C"/>
</dbReference>
<dbReference type="PROSITE" id="PS52015">
    <property type="entry name" value="TONB_CTD"/>
    <property type="match status" value="1"/>
</dbReference>
<dbReference type="Pfam" id="PF08238">
    <property type="entry name" value="Sel1"/>
    <property type="match status" value="11"/>
</dbReference>
<keyword evidence="2" id="KW-0812">Transmembrane</keyword>
<dbReference type="SUPFAM" id="SSF81901">
    <property type="entry name" value="HCP-like"/>
    <property type="match status" value="2"/>
</dbReference>
<dbReference type="InterPro" id="IPR011990">
    <property type="entry name" value="TPR-like_helical_dom_sf"/>
</dbReference>
<dbReference type="Proteomes" id="UP000440498">
    <property type="component" value="Unassembled WGS sequence"/>
</dbReference>
<dbReference type="SUPFAM" id="SSF74653">
    <property type="entry name" value="TolA/TonB C-terminal domain"/>
    <property type="match status" value="1"/>
</dbReference>
<evidence type="ECO:0000256" key="3">
    <source>
        <dbReference type="ARBA" id="ARBA00022989"/>
    </source>
</evidence>
<dbReference type="NCBIfam" id="TIGR01352">
    <property type="entry name" value="tonB_Cterm"/>
    <property type="match status" value="1"/>
</dbReference>